<evidence type="ECO:0000313" key="2">
    <source>
        <dbReference type="Proteomes" id="UP001224890"/>
    </source>
</evidence>
<dbReference type="RefSeq" id="XP_060435496.1">
    <property type="nucleotide sequence ID" value="XM_060565965.1"/>
</dbReference>
<keyword evidence="2" id="KW-1185">Reference proteome</keyword>
<proteinExistence type="predicted"/>
<dbReference type="AlphaFoldDB" id="A0AAJ0AZC2"/>
<reference evidence="1" key="1">
    <citation type="submission" date="2021-06" db="EMBL/GenBank/DDBJ databases">
        <title>Comparative genomics, transcriptomics and evolutionary studies reveal genomic signatures of adaptation to plant cell wall in hemibiotrophic fungi.</title>
        <authorList>
            <consortium name="DOE Joint Genome Institute"/>
            <person name="Baroncelli R."/>
            <person name="Diaz J.F."/>
            <person name="Benocci T."/>
            <person name="Peng M."/>
            <person name="Battaglia E."/>
            <person name="Haridas S."/>
            <person name="Andreopoulos W."/>
            <person name="Labutti K."/>
            <person name="Pangilinan J."/>
            <person name="Floch G.L."/>
            <person name="Makela M.R."/>
            <person name="Henrissat B."/>
            <person name="Grigoriev I.V."/>
            <person name="Crouch J.A."/>
            <person name="De Vries R.P."/>
            <person name="Sukno S.A."/>
            <person name="Thon M.R."/>
        </authorList>
    </citation>
    <scope>NUCLEOTIDE SEQUENCE</scope>
    <source>
        <strain evidence="1">CBS 193.32</strain>
    </source>
</reference>
<gene>
    <name evidence="1" type="ORF">BDP55DRAFT_205683</name>
</gene>
<sequence>MLRMNPFAVCFFLVRSGNFIQYQLSNYAAKGWSVDKPTSRNVGGSGLDWGLWKGHYSGVVTETLVPLPGPLFHSVSKRRRSLVQCVWGCRMRRRVAGRGRIFCDFPIWTKFFGAKNIG</sequence>
<dbReference type="Proteomes" id="UP001224890">
    <property type="component" value="Unassembled WGS sequence"/>
</dbReference>
<dbReference type="EMBL" id="JAHMHR010000003">
    <property type="protein sequence ID" value="KAK1699739.1"/>
    <property type="molecule type" value="Genomic_DNA"/>
</dbReference>
<accession>A0AAJ0AZC2</accession>
<protein>
    <submittedName>
        <fullName evidence="1">Uncharacterized protein</fullName>
    </submittedName>
</protein>
<dbReference type="GeneID" id="85450491"/>
<organism evidence="1 2">
    <name type="scientific">Colletotrichum godetiae</name>
    <dbReference type="NCBI Taxonomy" id="1209918"/>
    <lineage>
        <taxon>Eukaryota</taxon>
        <taxon>Fungi</taxon>
        <taxon>Dikarya</taxon>
        <taxon>Ascomycota</taxon>
        <taxon>Pezizomycotina</taxon>
        <taxon>Sordariomycetes</taxon>
        <taxon>Hypocreomycetidae</taxon>
        <taxon>Glomerellales</taxon>
        <taxon>Glomerellaceae</taxon>
        <taxon>Colletotrichum</taxon>
        <taxon>Colletotrichum acutatum species complex</taxon>
    </lineage>
</organism>
<name>A0AAJ0AZC2_9PEZI</name>
<comment type="caution">
    <text evidence="1">The sequence shown here is derived from an EMBL/GenBank/DDBJ whole genome shotgun (WGS) entry which is preliminary data.</text>
</comment>
<evidence type="ECO:0000313" key="1">
    <source>
        <dbReference type="EMBL" id="KAK1699739.1"/>
    </source>
</evidence>